<dbReference type="PANTHER" id="PTHR12191:SF37">
    <property type="entry name" value="ZINC TRANSPORTER FOI"/>
    <property type="match status" value="1"/>
</dbReference>
<dbReference type="GO" id="GO:0005385">
    <property type="term" value="F:zinc ion transmembrane transporter activity"/>
    <property type="evidence" value="ECO:0007669"/>
    <property type="project" value="TreeGrafter"/>
</dbReference>
<comment type="subcellular location">
    <subcellularLocation>
        <location evidence="1">Membrane</location>
        <topology evidence="1">Multi-pass membrane protein</topology>
    </subcellularLocation>
</comment>
<dbReference type="AlphaFoldDB" id="A0A915P0J4"/>
<evidence type="ECO:0000256" key="2">
    <source>
        <dbReference type="ARBA" id="ARBA00006939"/>
    </source>
</evidence>
<dbReference type="Proteomes" id="UP000887560">
    <property type="component" value="Unplaced"/>
</dbReference>
<evidence type="ECO:0000256" key="5">
    <source>
        <dbReference type="ARBA" id="ARBA00023136"/>
    </source>
</evidence>
<evidence type="ECO:0000256" key="3">
    <source>
        <dbReference type="ARBA" id="ARBA00022692"/>
    </source>
</evidence>
<dbReference type="WBParaSite" id="scf7180000421711.g7652">
    <property type="protein sequence ID" value="scf7180000421711.g7652"/>
    <property type="gene ID" value="scf7180000421711.g7652"/>
</dbReference>
<evidence type="ECO:0000256" key="4">
    <source>
        <dbReference type="ARBA" id="ARBA00022989"/>
    </source>
</evidence>
<dbReference type="Pfam" id="PF02535">
    <property type="entry name" value="Zip"/>
    <property type="match status" value="1"/>
</dbReference>
<feature type="transmembrane region" description="Helical" evidence="7">
    <location>
        <begin position="50"/>
        <end position="74"/>
    </location>
</feature>
<evidence type="ECO:0000256" key="6">
    <source>
        <dbReference type="SAM" id="MobiDB-lite"/>
    </source>
</evidence>
<feature type="transmembrane region" description="Helical" evidence="7">
    <location>
        <begin position="251"/>
        <end position="272"/>
    </location>
</feature>
<dbReference type="GO" id="GO:0071578">
    <property type="term" value="P:zinc ion import across plasma membrane"/>
    <property type="evidence" value="ECO:0007669"/>
    <property type="project" value="TreeGrafter"/>
</dbReference>
<reference evidence="9" key="1">
    <citation type="submission" date="2022-11" db="UniProtKB">
        <authorList>
            <consortium name="WormBaseParasite"/>
        </authorList>
    </citation>
    <scope>IDENTIFICATION</scope>
</reference>
<dbReference type="InterPro" id="IPR050799">
    <property type="entry name" value="ZIP_Transporter"/>
</dbReference>
<feature type="region of interest" description="Disordered" evidence="6">
    <location>
        <begin position="82"/>
        <end position="115"/>
    </location>
</feature>
<dbReference type="GO" id="GO:0030003">
    <property type="term" value="P:intracellular monoatomic cation homeostasis"/>
    <property type="evidence" value="ECO:0007669"/>
    <property type="project" value="TreeGrafter"/>
</dbReference>
<feature type="transmembrane region" description="Helical" evidence="7">
    <location>
        <begin position="293"/>
        <end position="312"/>
    </location>
</feature>
<organism evidence="8 9">
    <name type="scientific">Meloidogyne floridensis</name>
    <dbReference type="NCBI Taxonomy" id="298350"/>
    <lineage>
        <taxon>Eukaryota</taxon>
        <taxon>Metazoa</taxon>
        <taxon>Ecdysozoa</taxon>
        <taxon>Nematoda</taxon>
        <taxon>Chromadorea</taxon>
        <taxon>Rhabditida</taxon>
        <taxon>Tylenchina</taxon>
        <taxon>Tylenchomorpha</taxon>
        <taxon>Tylenchoidea</taxon>
        <taxon>Meloidogynidae</taxon>
        <taxon>Meloidogyninae</taxon>
        <taxon>Meloidogyne</taxon>
    </lineage>
</organism>
<evidence type="ECO:0000256" key="1">
    <source>
        <dbReference type="ARBA" id="ARBA00004141"/>
    </source>
</evidence>
<protein>
    <submittedName>
        <fullName evidence="9">Uncharacterized protein</fullName>
    </submittedName>
</protein>
<evidence type="ECO:0000313" key="8">
    <source>
        <dbReference type="Proteomes" id="UP000887560"/>
    </source>
</evidence>
<comment type="similarity">
    <text evidence="2">Belongs to the ZIP transporter (TC 2.A.5) family.</text>
</comment>
<keyword evidence="4 7" id="KW-1133">Transmembrane helix</keyword>
<keyword evidence="8" id="KW-1185">Reference proteome</keyword>
<name>A0A915P0J4_9BILA</name>
<accession>A0A915P0J4</accession>
<dbReference type="InterPro" id="IPR003689">
    <property type="entry name" value="ZIP"/>
</dbReference>
<dbReference type="PANTHER" id="PTHR12191">
    <property type="entry name" value="SOLUTE CARRIER FAMILY 39"/>
    <property type="match status" value="1"/>
</dbReference>
<dbReference type="GO" id="GO:0005886">
    <property type="term" value="C:plasma membrane"/>
    <property type="evidence" value="ECO:0007669"/>
    <property type="project" value="TreeGrafter"/>
</dbReference>
<keyword evidence="3 7" id="KW-0812">Transmembrane</keyword>
<evidence type="ECO:0000256" key="7">
    <source>
        <dbReference type="SAM" id="Phobius"/>
    </source>
</evidence>
<proteinExistence type="inferred from homology"/>
<evidence type="ECO:0000313" key="9">
    <source>
        <dbReference type="WBParaSite" id="scf7180000421711.g7652"/>
    </source>
</evidence>
<feature type="transmembrane region" description="Helical" evidence="7">
    <location>
        <begin position="224"/>
        <end position="245"/>
    </location>
</feature>
<dbReference type="GO" id="GO:0140410">
    <property type="term" value="F:monoatomic cation:bicarbonate symporter activity"/>
    <property type="evidence" value="ECO:0007669"/>
    <property type="project" value="TreeGrafter"/>
</dbReference>
<sequence>MHDSFPSGSKIAQETNSSEQLHQWCNEHCLPHHEHSQHSHLQQNARPSPLLVWSVGLSFVTVVGLCAVVGILVMRRPQKDSAELHQARHRHGNTKKDHAENGQPTNGKDLKADQSNENLLRTNEGKDNKRFDVDHSIKQQTHALCIHDHDVKEGDSVIATVAWMIILGDGLHNFIDGVTIGASFSESLLSGISVSVAVLCEEFPHELGDVAILLDSGMTMRQALFYNLLSALTCYIGFIIGVLIGNITHTFAAYTFGFAGGMFLYISLGCMMPEMKNAMEKALNVSRKSGLEVLALQTSGLLTGLACMYLMARYGICLPQTSAHDSVHAFCRRIAVDEQNVSKRWNCCSESDQISDHDFAAEREYI</sequence>
<keyword evidence="5 7" id="KW-0472">Membrane</keyword>